<gene>
    <name evidence="1" type="ORF">PXEA_LOCUS5559</name>
</gene>
<evidence type="ECO:0000313" key="2">
    <source>
        <dbReference type="Proteomes" id="UP000784294"/>
    </source>
</evidence>
<dbReference type="Proteomes" id="UP000784294">
    <property type="component" value="Unassembled WGS sequence"/>
</dbReference>
<sequence length="59" mass="6528">MAEAELRLVPSMIEATRSLSSSTPDRHTQRQRHQLSAGFSVCSTIYTLSFDSSMLLPSV</sequence>
<protein>
    <submittedName>
        <fullName evidence="1">Uncharacterized protein</fullName>
    </submittedName>
</protein>
<accession>A0A448WHU2</accession>
<proteinExistence type="predicted"/>
<reference evidence="1" key="1">
    <citation type="submission" date="2018-11" db="EMBL/GenBank/DDBJ databases">
        <authorList>
            <consortium name="Pathogen Informatics"/>
        </authorList>
    </citation>
    <scope>NUCLEOTIDE SEQUENCE</scope>
</reference>
<dbReference type="EMBL" id="CAAALY010013816">
    <property type="protein sequence ID" value="VEL12119.1"/>
    <property type="molecule type" value="Genomic_DNA"/>
</dbReference>
<organism evidence="1 2">
    <name type="scientific">Protopolystoma xenopodis</name>
    <dbReference type="NCBI Taxonomy" id="117903"/>
    <lineage>
        <taxon>Eukaryota</taxon>
        <taxon>Metazoa</taxon>
        <taxon>Spiralia</taxon>
        <taxon>Lophotrochozoa</taxon>
        <taxon>Platyhelminthes</taxon>
        <taxon>Monogenea</taxon>
        <taxon>Polyopisthocotylea</taxon>
        <taxon>Polystomatidea</taxon>
        <taxon>Polystomatidae</taxon>
        <taxon>Protopolystoma</taxon>
    </lineage>
</organism>
<dbReference type="AlphaFoldDB" id="A0A448WHU2"/>
<comment type="caution">
    <text evidence="1">The sequence shown here is derived from an EMBL/GenBank/DDBJ whole genome shotgun (WGS) entry which is preliminary data.</text>
</comment>
<keyword evidence="2" id="KW-1185">Reference proteome</keyword>
<name>A0A448WHU2_9PLAT</name>
<evidence type="ECO:0000313" key="1">
    <source>
        <dbReference type="EMBL" id="VEL12119.1"/>
    </source>
</evidence>